<dbReference type="AlphaFoldDB" id="A0A6G1EYW2"/>
<organism evidence="1 2">
    <name type="scientific">Oryza meyeriana var. granulata</name>
    <dbReference type="NCBI Taxonomy" id="110450"/>
    <lineage>
        <taxon>Eukaryota</taxon>
        <taxon>Viridiplantae</taxon>
        <taxon>Streptophyta</taxon>
        <taxon>Embryophyta</taxon>
        <taxon>Tracheophyta</taxon>
        <taxon>Spermatophyta</taxon>
        <taxon>Magnoliopsida</taxon>
        <taxon>Liliopsida</taxon>
        <taxon>Poales</taxon>
        <taxon>Poaceae</taxon>
        <taxon>BOP clade</taxon>
        <taxon>Oryzoideae</taxon>
        <taxon>Oryzeae</taxon>
        <taxon>Oryzinae</taxon>
        <taxon>Oryza</taxon>
        <taxon>Oryza meyeriana</taxon>
    </lineage>
</organism>
<accession>A0A6G1EYW2</accession>
<sequence>MPGAKGAAWEGCSSLTDWAHQRKRRHEELRREKGEGGFFLFFSWPRWVHKVAADKWYQSEAMSLARCHSRLAAKIDTGACRSHCRPSAGGAPAVNHSLSA</sequence>
<reference evidence="1 2" key="1">
    <citation type="submission" date="2019-11" db="EMBL/GenBank/DDBJ databases">
        <title>Whole genome sequence of Oryza granulata.</title>
        <authorList>
            <person name="Li W."/>
        </authorList>
    </citation>
    <scope>NUCLEOTIDE SEQUENCE [LARGE SCALE GENOMIC DNA]</scope>
    <source>
        <strain evidence="2">cv. Menghai</strain>
        <tissue evidence="1">Leaf</tissue>
    </source>
</reference>
<proteinExistence type="predicted"/>
<name>A0A6G1EYW2_9ORYZ</name>
<gene>
    <name evidence="1" type="ORF">E2562_025939</name>
</gene>
<evidence type="ECO:0000313" key="1">
    <source>
        <dbReference type="EMBL" id="KAF0929801.1"/>
    </source>
</evidence>
<protein>
    <submittedName>
        <fullName evidence="1">Uncharacterized protein</fullName>
    </submittedName>
</protein>
<dbReference type="EMBL" id="SPHZ02000002">
    <property type="protein sequence ID" value="KAF0929801.1"/>
    <property type="molecule type" value="Genomic_DNA"/>
</dbReference>
<keyword evidence="2" id="KW-1185">Reference proteome</keyword>
<dbReference type="Proteomes" id="UP000479710">
    <property type="component" value="Unassembled WGS sequence"/>
</dbReference>
<evidence type="ECO:0000313" key="2">
    <source>
        <dbReference type="Proteomes" id="UP000479710"/>
    </source>
</evidence>
<comment type="caution">
    <text evidence="1">The sequence shown here is derived from an EMBL/GenBank/DDBJ whole genome shotgun (WGS) entry which is preliminary data.</text>
</comment>